<organism evidence="4 5">
    <name type="scientific">Isoptericola jiangsuensis</name>
    <dbReference type="NCBI Taxonomy" id="548579"/>
    <lineage>
        <taxon>Bacteria</taxon>
        <taxon>Bacillati</taxon>
        <taxon>Actinomycetota</taxon>
        <taxon>Actinomycetes</taxon>
        <taxon>Micrococcales</taxon>
        <taxon>Promicromonosporaceae</taxon>
        <taxon>Isoptericola</taxon>
    </lineage>
</organism>
<dbReference type="OrthoDB" id="3267347at2"/>
<feature type="compositionally biased region" description="Basic and acidic residues" evidence="1">
    <location>
        <begin position="690"/>
        <end position="700"/>
    </location>
</feature>
<comment type="caution">
    <text evidence="4">The sequence shown here is derived from an EMBL/GenBank/DDBJ whole genome shotgun (WGS) entry which is preliminary data.</text>
</comment>
<sequence length="700" mass="70842">MNPSRPAGSLPGALAVAPVLLLLLALLVGTPVAPARAADGDVTVELVAVAPTVVGPAGTQRVTARVTNPGTGTVTGLRAELGVGWRVVASRADVAAWTDGGRGVATGQLDLPLDDLAPGTSTDVTFELDVRSLQLGADAEWGPREMSVRVSDATGTRAVLHSFLLYDPDGGTRRAGRTAPDAVGLAVVAPLTGPALDPAAPDEYVDAVADSTADGATAGRLLDAATNGSAPLSLAVDPAVVAAAATSTDTAANTWADRLQRAGGADVTLLPPFDTDLAALAHADVDAAAVADLTDLDVLDTDWTPPDTWDTRVAWPVGTPDRPTLVAATASGAQHVVVESGARAPASTVPSAVGTAAAGGDDVPVVVADETLSALVAGTSTDSSTPELLQHLLADTAVLATQAGSSAADVDVVATLPRGWAPDVEAFDTVLSTLAAQDWVDVSPFSRLVDTEPGTTYAVDRDAVSDAELDPASVTDVVTTRAGLDAFATVADDPAALTGSAHRDLAAPLSVAFRTDPDARASAVGLATAQADQIQDGIAVADRADVTLISDAGNLPVRIRNDLPVDATVTVRLTPDDPRLVVETSPTTVVAAGTSRDAEVRVRAIGSGDVTLAVEVLAPSGVAVTDPTELTVKVRAGWETVGTAVIAGGVGLLFVAGIWRTVRRGRSDRRTTGEQVTEAAVPTGPQHTIPTDDHPEDRAP</sequence>
<evidence type="ECO:0000313" key="4">
    <source>
        <dbReference type="EMBL" id="PFG41401.1"/>
    </source>
</evidence>
<dbReference type="RefSeq" id="WP_098461849.1">
    <property type="nucleotide sequence ID" value="NZ_PDJJ01000001.1"/>
</dbReference>
<dbReference type="Proteomes" id="UP000224130">
    <property type="component" value="Unassembled WGS sequence"/>
</dbReference>
<reference evidence="4 5" key="1">
    <citation type="submission" date="2017-10" db="EMBL/GenBank/DDBJ databases">
        <title>Sequencing the genomes of 1000 actinobacteria strains.</title>
        <authorList>
            <person name="Klenk H.-P."/>
        </authorList>
    </citation>
    <scope>NUCLEOTIDE SEQUENCE [LARGE SCALE GENOMIC DNA]</scope>
    <source>
        <strain evidence="4 5">DSM 21863</strain>
    </source>
</reference>
<keyword evidence="2" id="KW-0472">Membrane</keyword>
<evidence type="ECO:0000313" key="5">
    <source>
        <dbReference type="Proteomes" id="UP000224130"/>
    </source>
</evidence>
<keyword evidence="2" id="KW-0812">Transmembrane</keyword>
<keyword evidence="5" id="KW-1185">Reference proteome</keyword>
<feature type="transmembrane region" description="Helical" evidence="2">
    <location>
        <begin position="641"/>
        <end position="662"/>
    </location>
</feature>
<keyword evidence="3" id="KW-0732">Signal</keyword>
<gene>
    <name evidence="4" type="ORF">ATJ88_0036</name>
</gene>
<evidence type="ECO:0000256" key="1">
    <source>
        <dbReference type="SAM" id="MobiDB-lite"/>
    </source>
</evidence>
<protein>
    <submittedName>
        <fullName evidence="4">Uncharacterized protein</fullName>
    </submittedName>
</protein>
<dbReference type="InterPro" id="IPR046112">
    <property type="entry name" value="DUF6049"/>
</dbReference>
<evidence type="ECO:0000256" key="3">
    <source>
        <dbReference type="SAM" id="SignalP"/>
    </source>
</evidence>
<dbReference type="EMBL" id="PDJJ01000001">
    <property type="protein sequence ID" value="PFG41401.1"/>
    <property type="molecule type" value="Genomic_DNA"/>
</dbReference>
<keyword evidence="2" id="KW-1133">Transmembrane helix</keyword>
<proteinExistence type="predicted"/>
<evidence type="ECO:0000256" key="2">
    <source>
        <dbReference type="SAM" id="Phobius"/>
    </source>
</evidence>
<feature type="region of interest" description="Disordered" evidence="1">
    <location>
        <begin position="665"/>
        <end position="700"/>
    </location>
</feature>
<dbReference type="AlphaFoldDB" id="A0A2A9ES90"/>
<accession>A0A2A9ES90</accession>
<feature type="chain" id="PRO_5012653899" evidence="3">
    <location>
        <begin position="38"/>
        <end position="700"/>
    </location>
</feature>
<name>A0A2A9ES90_9MICO</name>
<dbReference type="Pfam" id="PF19516">
    <property type="entry name" value="DUF6049"/>
    <property type="match status" value="1"/>
</dbReference>
<feature type="signal peptide" evidence="3">
    <location>
        <begin position="1"/>
        <end position="37"/>
    </location>
</feature>